<evidence type="ECO:0000313" key="1">
    <source>
        <dbReference type="EMBL" id="BAU02395.1"/>
    </source>
</evidence>
<name>A0A0S3TB04_PHAAN</name>
<reference evidence="1 2" key="1">
    <citation type="journal article" date="2015" name="Sci. Rep.">
        <title>The power of single molecule real-time sequencing technology in the de novo assembly of a eukaryotic genome.</title>
        <authorList>
            <person name="Sakai H."/>
            <person name="Naito K."/>
            <person name="Ogiso-Tanaka E."/>
            <person name="Takahashi Y."/>
            <person name="Iseki K."/>
            <person name="Muto C."/>
            <person name="Satou K."/>
            <person name="Teruya K."/>
            <person name="Shiroma A."/>
            <person name="Shimoji M."/>
            <person name="Hirano T."/>
            <person name="Itoh T."/>
            <person name="Kaga A."/>
            <person name="Tomooka N."/>
        </authorList>
    </citation>
    <scope>NUCLEOTIDE SEQUENCE [LARGE SCALE GENOMIC DNA]</scope>
    <source>
        <strain evidence="2">cv. Shumari</strain>
    </source>
</reference>
<sequence length="159" mass="17678">MALQPHLVETGAANVADMGFLLLPGPPWLRFSQPARVYPVTSIGARAAAIVARTFAFYPVQHAKLLLEISGDTTKRPITNSCVSSTIRGINGDNHSRCHCDSPARSSTCFCYPFKFTTNQRRRALMRLHHSVSRCHTFPFVIQSSTPSLFYAWKLLEIG</sequence>
<protein>
    <submittedName>
        <fullName evidence="1">Uncharacterized protein</fullName>
    </submittedName>
</protein>
<accession>A0A0S3TB04</accession>
<proteinExistence type="predicted"/>
<dbReference type="AlphaFoldDB" id="A0A0S3TB04"/>
<dbReference type="EMBL" id="AP015044">
    <property type="protein sequence ID" value="BAU02395.1"/>
    <property type="molecule type" value="Genomic_DNA"/>
</dbReference>
<dbReference type="Proteomes" id="UP000291084">
    <property type="component" value="Chromosome 11"/>
</dbReference>
<organism evidence="1 2">
    <name type="scientific">Vigna angularis var. angularis</name>
    <dbReference type="NCBI Taxonomy" id="157739"/>
    <lineage>
        <taxon>Eukaryota</taxon>
        <taxon>Viridiplantae</taxon>
        <taxon>Streptophyta</taxon>
        <taxon>Embryophyta</taxon>
        <taxon>Tracheophyta</taxon>
        <taxon>Spermatophyta</taxon>
        <taxon>Magnoliopsida</taxon>
        <taxon>eudicotyledons</taxon>
        <taxon>Gunneridae</taxon>
        <taxon>Pentapetalae</taxon>
        <taxon>rosids</taxon>
        <taxon>fabids</taxon>
        <taxon>Fabales</taxon>
        <taxon>Fabaceae</taxon>
        <taxon>Papilionoideae</taxon>
        <taxon>50 kb inversion clade</taxon>
        <taxon>NPAAA clade</taxon>
        <taxon>indigoferoid/millettioid clade</taxon>
        <taxon>Phaseoleae</taxon>
        <taxon>Vigna</taxon>
    </lineage>
</organism>
<evidence type="ECO:0000313" key="2">
    <source>
        <dbReference type="Proteomes" id="UP000291084"/>
    </source>
</evidence>
<keyword evidence="2" id="KW-1185">Reference proteome</keyword>
<gene>
    <name evidence="1" type="primary">Vigan.11G191500</name>
    <name evidence="1" type="ORF">VIGAN_11191500</name>
</gene>